<dbReference type="InterPro" id="IPR022369">
    <property type="entry name" value="Integral_membrane_TerC_rswitch"/>
</dbReference>
<name>A0ABU2H594_9ACTN</name>
<feature type="transmembrane region" description="Helical" evidence="6">
    <location>
        <begin position="129"/>
        <end position="149"/>
    </location>
</feature>
<evidence type="ECO:0000256" key="5">
    <source>
        <dbReference type="ARBA" id="ARBA00023136"/>
    </source>
</evidence>
<gene>
    <name evidence="7" type="ORF">RIF23_09235</name>
</gene>
<evidence type="ECO:0000256" key="3">
    <source>
        <dbReference type="ARBA" id="ARBA00022692"/>
    </source>
</evidence>
<dbReference type="PANTHER" id="PTHR30238:SF0">
    <property type="entry name" value="THYLAKOID MEMBRANE PROTEIN TERC, CHLOROPLASTIC"/>
    <property type="match status" value="1"/>
</dbReference>
<dbReference type="InterPro" id="IPR005496">
    <property type="entry name" value="Integral_membrane_TerC"/>
</dbReference>
<keyword evidence="3 6" id="KW-0812">Transmembrane</keyword>
<reference evidence="8" key="1">
    <citation type="submission" date="2023-07" db="EMBL/GenBank/DDBJ databases">
        <title>Novel species in the genus Lipingzhangella isolated from Sambhar Salt Lake.</title>
        <authorList>
            <person name="Jiya N."/>
            <person name="Kajale S."/>
            <person name="Sharma A."/>
        </authorList>
    </citation>
    <scope>NUCLEOTIDE SEQUENCE [LARGE SCALE GENOMIC DNA]</scope>
    <source>
        <strain evidence="8">LS1_29</strain>
    </source>
</reference>
<dbReference type="EMBL" id="JAVLVT010000003">
    <property type="protein sequence ID" value="MDS1270477.1"/>
    <property type="molecule type" value="Genomic_DNA"/>
</dbReference>
<sequence>MDVPLWVWLATIAAILIIISVDFVLVARRPREPSLRESALWVSFYATLAVLFGIGLGLFVDLENSVAFFTGWIVEYSLSIDNLFILILIISSFMVPQEHRQRVILIGIVLALLFRAVFIALGAAAVETFIWTFYIFGAILLVTAVKLLISKDHSVDHGEYRENIVVRLVRSVFPTTDRYHGARLTVRIDGRRHITPMLLVIIAIGLADIVFALDSIPAIFGITQEPYLVFTANAFALMGLRQLYFLLGGLLNRLIYLNIGLALVLGYIGVTLLLHSAGTMGHLPVGEPNELVSLTVVVGILTVTTIASLVRSRSAVPARR</sequence>
<evidence type="ECO:0000256" key="6">
    <source>
        <dbReference type="SAM" id="Phobius"/>
    </source>
</evidence>
<dbReference type="Pfam" id="PF03741">
    <property type="entry name" value="TerC"/>
    <property type="match status" value="1"/>
</dbReference>
<dbReference type="NCBIfam" id="TIGR03718">
    <property type="entry name" value="R_switched_Alx"/>
    <property type="match status" value="1"/>
</dbReference>
<comment type="caution">
    <text evidence="7">The sequence shown here is derived from an EMBL/GenBank/DDBJ whole genome shotgun (WGS) entry which is preliminary data.</text>
</comment>
<accession>A0ABU2H594</accession>
<evidence type="ECO:0000256" key="4">
    <source>
        <dbReference type="ARBA" id="ARBA00022989"/>
    </source>
</evidence>
<proteinExistence type="inferred from homology"/>
<dbReference type="Proteomes" id="UP001250214">
    <property type="component" value="Unassembled WGS sequence"/>
</dbReference>
<keyword evidence="5 6" id="KW-0472">Membrane</keyword>
<evidence type="ECO:0000313" key="7">
    <source>
        <dbReference type="EMBL" id="MDS1270477.1"/>
    </source>
</evidence>
<keyword evidence="4 6" id="KW-1133">Transmembrane helix</keyword>
<feature type="transmembrane region" description="Helical" evidence="6">
    <location>
        <begin position="103"/>
        <end position="123"/>
    </location>
</feature>
<feature type="transmembrane region" description="Helical" evidence="6">
    <location>
        <begin position="6"/>
        <end position="27"/>
    </location>
</feature>
<feature type="transmembrane region" description="Helical" evidence="6">
    <location>
        <begin position="66"/>
        <end position="91"/>
    </location>
</feature>
<evidence type="ECO:0000256" key="1">
    <source>
        <dbReference type="ARBA" id="ARBA00004141"/>
    </source>
</evidence>
<feature type="transmembrane region" description="Helical" evidence="6">
    <location>
        <begin position="254"/>
        <end position="276"/>
    </location>
</feature>
<comment type="similarity">
    <text evidence="2">Belongs to the TerC family.</text>
</comment>
<feature type="transmembrane region" description="Helical" evidence="6">
    <location>
        <begin position="197"/>
        <end position="220"/>
    </location>
</feature>
<feature type="transmembrane region" description="Helical" evidence="6">
    <location>
        <begin position="39"/>
        <end position="60"/>
    </location>
</feature>
<protein>
    <submittedName>
        <fullName evidence="7">TerC/Alx family metal homeostasis membrane protein</fullName>
    </submittedName>
</protein>
<dbReference type="RefSeq" id="WP_310911982.1">
    <property type="nucleotide sequence ID" value="NZ_JAVLVT010000003.1"/>
</dbReference>
<comment type="subcellular location">
    <subcellularLocation>
        <location evidence="1">Membrane</location>
        <topology evidence="1">Multi-pass membrane protein</topology>
    </subcellularLocation>
</comment>
<dbReference type="PANTHER" id="PTHR30238">
    <property type="entry name" value="MEMBRANE BOUND PREDICTED REDOX MODULATOR"/>
    <property type="match status" value="1"/>
</dbReference>
<evidence type="ECO:0000313" key="8">
    <source>
        <dbReference type="Proteomes" id="UP001250214"/>
    </source>
</evidence>
<evidence type="ECO:0000256" key="2">
    <source>
        <dbReference type="ARBA" id="ARBA00007511"/>
    </source>
</evidence>
<feature type="transmembrane region" description="Helical" evidence="6">
    <location>
        <begin position="226"/>
        <end position="247"/>
    </location>
</feature>
<keyword evidence="8" id="KW-1185">Reference proteome</keyword>
<organism evidence="7 8">
    <name type="scientific">Lipingzhangella rawalii</name>
    <dbReference type="NCBI Taxonomy" id="2055835"/>
    <lineage>
        <taxon>Bacteria</taxon>
        <taxon>Bacillati</taxon>
        <taxon>Actinomycetota</taxon>
        <taxon>Actinomycetes</taxon>
        <taxon>Streptosporangiales</taxon>
        <taxon>Nocardiopsidaceae</taxon>
        <taxon>Lipingzhangella</taxon>
    </lineage>
</organism>
<feature type="transmembrane region" description="Helical" evidence="6">
    <location>
        <begin position="291"/>
        <end position="310"/>
    </location>
</feature>